<protein>
    <submittedName>
        <fullName evidence="2">Uncharacterized protein</fullName>
    </submittedName>
</protein>
<keyword evidence="1" id="KW-0812">Transmembrane</keyword>
<keyword evidence="1" id="KW-0472">Membrane</keyword>
<proteinExistence type="predicted"/>
<dbReference type="EMBL" id="JAPFPW010000006">
    <property type="protein sequence ID" value="MCW7753719.1"/>
    <property type="molecule type" value="Genomic_DNA"/>
</dbReference>
<feature type="transmembrane region" description="Helical" evidence="1">
    <location>
        <begin position="40"/>
        <end position="64"/>
    </location>
</feature>
<name>A0ABT3N8E1_9BACT</name>
<comment type="caution">
    <text evidence="2">The sequence shown here is derived from an EMBL/GenBank/DDBJ whole genome shotgun (WGS) entry which is preliminary data.</text>
</comment>
<sequence length="74" mass="8359">MTQQKGNPLDMIWAMALIAAGIGVFFRIPQIMPDILAVEYFAGSAFFIRLSFYCMALILVGGGLKKIWNRFWKA</sequence>
<keyword evidence="3" id="KW-1185">Reference proteome</keyword>
<evidence type="ECO:0000256" key="1">
    <source>
        <dbReference type="SAM" id="Phobius"/>
    </source>
</evidence>
<evidence type="ECO:0000313" key="3">
    <source>
        <dbReference type="Proteomes" id="UP001209681"/>
    </source>
</evidence>
<keyword evidence="1" id="KW-1133">Transmembrane helix</keyword>
<accession>A0ABT3N8E1</accession>
<dbReference type="Proteomes" id="UP001209681">
    <property type="component" value="Unassembled WGS sequence"/>
</dbReference>
<organism evidence="2 3">
    <name type="scientific">Desulfobotulus pelophilus</name>
    <dbReference type="NCBI Taxonomy" id="2823377"/>
    <lineage>
        <taxon>Bacteria</taxon>
        <taxon>Pseudomonadati</taxon>
        <taxon>Thermodesulfobacteriota</taxon>
        <taxon>Desulfobacteria</taxon>
        <taxon>Desulfobacterales</taxon>
        <taxon>Desulfobacteraceae</taxon>
        <taxon>Desulfobotulus</taxon>
    </lineage>
</organism>
<feature type="transmembrane region" description="Helical" evidence="1">
    <location>
        <begin position="12"/>
        <end position="28"/>
    </location>
</feature>
<reference evidence="2 3" key="1">
    <citation type="submission" date="2022-11" db="EMBL/GenBank/DDBJ databases">
        <title>Desulfobotulus tamanensis H1 sp. nov. - anaerobic, alkaliphilic, sulphate reducing bacterium isolated from terrestrial mud volcano.</title>
        <authorList>
            <person name="Frolova A."/>
            <person name="Merkel A.Y."/>
            <person name="Slobodkin A.I."/>
        </authorList>
    </citation>
    <scope>NUCLEOTIDE SEQUENCE [LARGE SCALE GENOMIC DNA]</scope>
    <source>
        <strain evidence="2 3">H1</strain>
    </source>
</reference>
<dbReference type="RefSeq" id="WP_265424587.1">
    <property type="nucleotide sequence ID" value="NZ_JAPFPW010000006.1"/>
</dbReference>
<gene>
    <name evidence="2" type="ORF">OOT00_06945</name>
</gene>
<evidence type="ECO:0000313" key="2">
    <source>
        <dbReference type="EMBL" id="MCW7753719.1"/>
    </source>
</evidence>